<evidence type="ECO:0000313" key="3">
    <source>
        <dbReference type="EMBL" id="TBU07166.1"/>
    </source>
</evidence>
<dbReference type="VEuPathDB" id="MicrosporidiaDB:CWI39_0047p0050"/>
<reference evidence="3 4" key="1">
    <citation type="submission" date="2017-12" db="EMBL/GenBank/DDBJ databases">
        <authorList>
            <person name="Pombert J.-F."/>
            <person name="Haag K.L."/>
            <person name="Ebert D."/>
        </authorList>
    </citation>
    <scope>NUCLEOTIDE SEQUENCE [LARGE SCALE GENOMIC DNA]</scope>
    <source>
        <strain evidence="3">BE-OM-2</strain>
    </source>
</reference>
<dbReference type="VEuPathDB" id="MicrosporidiaDB:CWI36_0316p0040"/>
<sequence length="226" mass="26321">MSFKERSTNIKNEIFEKKSKSNTLSDIEMIKKDKHINNKKCNKICSIGKESKFDIFANKLPNDCDKDKLNENKKFEFQSNNIYKNKRNKVNLSEDTKKTTKNGKNRQNKKNFKRNAEIDNPDNSDSNLLSFETELENLCPFKCESDIGDKNNILLTLKEDTSNSKKIQSETIKSSEMIDEICLKSNFNKNNIGKCLDRAKCSKKRCSNCKKYIKFIDNLLETNRNK</sequence>
<organism evidence="3 4">
    <name type="scientific">Hamiltosporidium magnivora</name>
    <dbReference type="NCBI Taxonomy" id="148818"/>
    <lineage>
        <taxon>Eukaryota</taxon>
        <taxon>Fungi</taxon>
        <taxon>Fungi incertae sedis</taxon>
        <taxon>Microsporidia</taxon>
        <taxon>Dubosqiidae</taxon>
        <taxon>Hamiltosporidium</taxon>
    </lineage>
</organism>
<accession>A0A4Q9LHB9</accession>
<dbReference type="AlphaFoldDB" id="A0A4Q9LHB9"/>
<feature type="region of interest" description="Disordered" evidence="1">
    <location>
        <begin position="91"/>
        <end position="124"/>
    </location>
</feature>
<keyword evidence="4" id="KW-1185">Reference proteome</keyword>
<feature type="compositionally biased region" description="Basic residues" evidence="1">
    <location>
        <begin position="99"/>
        <end position="113"/>
    </location>
</feature>
<comment type="caution">
    <text evidence="3">The sequence shown here is derived from an EMBL/GenBank/DDBJ whole genome shotgun (WGS) entry which is preliminary data.</text>
</comment>
<dbReference type="EMBL" id="PITI01000358">
    <property type="protein sequence ID" value="TBU06923.1"/>
    <property type="molecule type" value="Genomic_DNA"/>
</dbReference>
<dbReference type="VEuPathDB" id="MicrosporidiaDB:CWI36_0358p0020"/>
<evidence type="ECO:0000313" key="2">
    <source>
        <dbReference type="EMBL" id="TBU06923.1"/>
    </source>
</evidence>
<dbReference type="Proteomes" id="UP000291404">
    <property type="component" value="Unassembled WGS sequence"/>
</dbReference>
<proteinExistence type="predicted"/>
<dbReference type="EMBL" id="PITI01000316">
    <property type="protein sequence ID" value="TBU07166.1"/>
    <property type="molecule type" value="Genomic_DNA"/>
</dbReference>
<evidence type="ECO:0000256" key="1">
    <source>
        <dbReference type="SAM" id="MobiDB-lite"/>
    </source>
</evidence>
<protein>
    <submittedName>
        <fullName evidence="3">Uncharacterized protein</fullName>
    </submittedName>
</protein>
<gene>
    <name evidence="3" type="ORF">CWI36_0316p0040</name>
    <name evidence="2" type="ORF">CWI36_0358p0020</name>
</gene>
<name>A0A4Q9LHB9_9MICR</name>
<evidence type="ECO:0000313" key="4">
    <source>
        <dbReference type="Proteomes" id="UP000291404"/>
    </source>
</evidence>